<keyword evidence="3" id="KW-1185">Reference proteome</keyword>
<dbReference type="AlphaFoldDB" id="A0A812N023"/>
<name>A0A812N023_SYMPI</name>
<proteinExistence type="predicted"/>
<sequence>MKASGSQASMEPATSSSDVPMRVQNVPPAAVALQASLASSALCSAPVNNFRARVTTAGFMFPARRTKQPKQDAYSGLVAMLDDFFPVSCVLRRQGCWPKKRRQTA</sequence>
<protein>
    <submittedName>
        <fullName evidence="2">NaCP60E protein</fullName>
    </submittedName>
</protein>
<comment type="caution">
    <text evidence="2">The sequence shown here is derived from an EMBL/GenBank/DDBJ whole genome shotgun (WGS) entry which is preliminary data.</text>
</comment>
<dbReference type="EMBL" id="CAJNIZ010009458">
    <property type="protein sequence ID" value="CAE7282087.1"/>
    <property type="molecule type" value="Genomic_DNA"/>
</dbReference>
<gene>
    <name evidence="2" type="primary">NaCP60E</name>
    <name evidence="2" type="ORF">SPIL2461_LOCUS6329</name>
</gene>
<dbReference type="Proteomes" id="UP000649617">
    <property type="component" value="Unassembled WGS sequence"/>
</dbReference>
<evidence type="ECO:0000256" key="1">
    <source>
        <dbReference type="SAM" id="MobiDB-lite"/>
    </source>
</evidence>
<evidence type="ECO:0000313" key="2">
    <source>
        <dbReference type="EMBL" id="CAE7282087.1"/>
    </source>
</evidence>
<organism evidence="2 3">
    <name type="scientific">Symbiodinium pilosum</name>
    <name type="common">Dinoflagellate</name>
    <dbReference type="NCBI Taxonomy" id="2952"/>
    <lineage>
        <taxon>Eukaryota</taxon>
        <taxon>Sar</taxon>
        <taxon>Alveolata</taxon>
        <taxon>Dinophyceae</taxon>
        <taxon>Suessiales</taxon>
        <taxon>Symbiodiniaceae</taxon>
        <taxon>Symbiodinium</taxon>
    </lineage>
</organism>
<feature type="region of interest" description="Disordered" evidence="1">
    <location>
        <begin position="1"/>
        <end position="21"/>
    </location>
</feature>
<accession>A0A812N023</accession>
<evidence type="ECO:0000313" key="3">
    <source>
        <dbReference type="Proteomes" id="UP000649617"/>
    </source>
</evidence>
<feature type="compositionally biased region" description="Polar residues" evidence="1">
    <location>
        <begin position="1"/>
        <end position="18"/>
    </location>
</feature>
<dbReference type="OrthoDB" id="446521at2759"/>
<reference evidence="2" key="1">
    <citation type="submission" date="2021-02" db="EMBL/GenBank/DDBJ databases">
        <authorList>
            <person name="Dougan E. K."/>
            <person name="Rhodes N."/>
            <person name="Thang M."/>
            <person name="Chan C."/>
        </authorList>
    </citation>
    <scope>NUCLEOTIDE SEQUENCE</scope>
</reference>